<accession>A0ABN2JMP9</accession>
<dbReference type="PANTHER" id="PTHR30250:SF11">
    <property type="entry name" value="O-ANTIGEN TRANSPORTER-RELATED"/>
    <property type="match status" value="1"/>
</dbReference>
<dbReference type="InterPro" id="IPR050833">
    <property type="entry name" value="Poly_Biosynth_Transport"/>
</dbReference>
<organism evidence="7 8">
    <name type="scientific">Aeromicrobium alkaliterrae</name>
    <dbReference type="NCBI Taxonomy" id="302168"/>
    <lineage>
        <taxon>Bacteria</taxon>
        <taxon>Bacillati</taxon>
        <taxon>Actinomycetota</taxon>
        <taxon>Actinomycetes</taxon>
        <taxon>Propionibacteriales</taxon>
        <taxon>Nocardioidaceae</taxon>
        <taxon>Aeromicrobium</taxon>
    </lineage>
</organism>
<gene>
    <name evidence="7" type="ORF">GCM10009710_11640</name>
</gene>
<feature type="transmembrane region" description="Helical" evidence="6">
    <location>
        <begin position="298"/>
        <end position="316"/>
    </location>
</feature>
<evidence type="ECO:0000313" key="8">
    <source>
        <dbReference type="Proteomes" id="UP001501057"/>
    </source>
</evidence>
<protein>
    <recommendedName>
        <fullName evidence="9">Polysaccharide biosynthesis protein</fullName>
    </recommendedName>
</protein>
<evidence type="ECO:0008006" key="9">
    <source>
        <dbReference type="Google" id="ProtNLM"/>
    </source>
</evidence>
<dbReference type="PANTHER" id="PTHR30250">
    <property type="entry name" value="PST FAMILY PREDICTED COLANIC ACID TRANSPORTER"/>
    <property type="match status" value="1"/>
</dbReference>
<evidence type="ECO:0000256" key="3">
    <source>
        <dbReference type="ARBA" id="ARBA00022692"/>
    </source>
</evidence>
<evidence type="ECO:0000256" key="2">
    <source>
        <dbReference type="ARBA" id="ARBA00022475"/>
    </source>
</evidence>
<evidence type="ECO:0000256" key="4">
    <source>
        <dbReference type="ARBA" id="ARBA00022989"/>
    </source>
</evidence>
<feature type="transmembrane region" description="Helical" evidence="6">
    <location>
        <begin position="261"/>
        <end position="286"/>
    </location>
</feature>
<reference evidence="7 8" key="1">
    <citation type="journal article" date="2019" name="Int. J. Syst. Evol. Microbiol.">
        <title>The Global Catalogue of Microorganisms (GCM) 10K type strain sequencing project: providing services to taxonomists for standard genome sequencing and annotation.</title>
        <authorList>
            <consortium name="The Broad Institute Genomics Platform"/>
            <consortium name="The Broad Institute Genome Sequencing Center for Infectious Disease"/>
            <person name="Wu L."/>
            <person name="Ma J."/>
        </authorList>
    </citation>
    <scope>NUCLEOTIDE SEQUENCE [LARGE SCALE GENOMIC DNA]</scope>
    <source>
        <strain evidence="7 8">JCM 13518</strain>
    </source>
</reference>
<name>A0ABN2JMP9_9ACTN</name>
<evidence type="ECO:0000256" key="5">
    <source>
        <dbReference type="ARBA" id="ARBA00023136"/>
    </source>
</evidence>
<feature type="transmembrane region" description="Helical" evidence="6">
    <location>
        <begin position="224"/>
        <end position="241"/>
    </location>
</feature>
<feature type="transmembrane region" description="Helical" evidence="6">
    <location>
        <begin position="386"/>
        <end position="407"/>
    </location>
</feature>
<feature type="transmembrane region" description="Helical" evidence="6">
    <location>
        <begin position="130"/>
        <end position="152"/>
    </location>
</feature>
<feature type="transmembrane region" description="Helical" evidence="6">
    <location>
        <begin position="336"/>
        <end position="354"/>
    </location>
</feature>
<feature type="transmembrane region" description="Helical" evidence="6">
    <location>
        <begin position="159"/>
        <end position="180"/>
    </location>
</feature>
<sequence>MTHGAHPRPDVTYGGRVRRAGGLLSGSTVVAAGMIGANAAAYGMTIVAARLLVPRDLGAVTALLGILQIGTVVALSLQAVTARRIAVAPDQREATIGTVARVSVAIALGTGLLTGLVTVALVGALDLGSIWPALLTGATLVPLTIMGAMAGVAQGAERWGSLAAIYLANGFGRLVFGGGAMVIDPSVTSCLIGLAIGSWAPVLAGLPQLRRRSADGPPESRRPFLREAVLGSHALLAFYALGNADALLARLLLSPHDSGLYSAGLILSKAAVFLPQFVSIVFFPLLARDETSRSRHRAVLGVAVLGLLATVATALLPRLALVAVGGDQYAEIADRLWMFVLAGSLLSIVNLLVWDALARHAHGIVTSLWIALTSLVVATVVLQVGIVGLVASVITVALALVAFVLVAPTARARSITTGA</sequence>
<feature type="transmembrane region" description="Helical" evidence="6">
    <location>
        <begin position="57"/>
        <end position="77"/>
    </location>
</feature>
<dbReference type="Proteomes" id="UP001501057">
    <property type="component" value="Unassembled WGS sequence"/>
</dbReference>
<feature type="transmembrane region" description="Helical" evidence="6">
    <location>
        <begin position="186"/>
        <end position="204"/>
    </location>
</feature>
<keyword evidence="5 6" id="KW-0472">Membrane</keyword>
<evidence type="ECO:0000256" key="6">
    <source>
        <dbReference type="SAM" id="Phobius"/>
    </source>
</evidence>
<comment type="subcellular location">
    <subcellularLocation>
        <location evidence="1">Cell membrane</location>
        <topology evidence="1">Multi-pass membrane protein</topology>
    </subcellularLocation>
</comment>
<evidence type="ECO:0000313" key="7">
    <source>
        <dbReference type="EMBL" id="GAA1732542.1"/>
    </source>
</evidence>
<keyword evidence="8" id="KW-1185">Reference proteome</keyword>
<dbReference type="EMBL" id="BAAAME010000002">
    <property type="protein sequence ID" value="GAA1732542.1"/>
    <property type="molecule type" value="Genomic_DNA"/>
</dbReference>
<feature type="transmembrane region" description="Helical" evidence="6">
    <location>
        <begin position="21"/>
        <end position="45"/>
    </location>
</feature>
<evidence type="ECO:0000256" key="1">
    <source>
        <dbReference type="ARBA" id="ARBA00004651"/>
    </source>
</evidence>
<keyword evidence="2" id="KW-1003">Cell membrane</keyword>
<keyword evidence="3 6" id="KW-0812">Transmembrane</keyword>
<feature type="transmembrane region" description="Helical" evidence="6">
    <location>
        <begin position="98"/>
        <end position="124"/>
    </location>
</feature>
<keyword evidence="4 6" id="KW-1133">Transmembrane helix</keyword>
<proteinExistence type="predicted"/>
<feature type="transmembrane region" description="Helical" evidence="6">
    <location>
        <begin position="361"/>
        <end position="380"/>
    </location>
</feature>
<comment type="caution">
    <text evidence="7">The sequence shown here is derived from an EMBL/GenBank/DDBJ whole genome shotgun (WGS) entry which is preliminary data.</text>
</comment>